<dbReference type="Proteomes" id="UP000324222">
    <property type="component" value="Unassembled WGS sequence"/>
</dbReference>
<gene>
    <name evidence="1" type="ORF">E2C01_026114</name>
</gene>
<keyword evidence="2" id="KW-1185">Reference proteome</keyword>
<evidence type="ECO:0000313" key="2">
    <source>
        <dbReference type="Proteomes" id="UP000324222"/>
    </source>
</evidence>
<organism evidence="1 2">
    <name type="scientific">Portunus trituberculatus</name>
    <name type="common">Swimming crab</name>
    <name type="synonym">Neptunus trituberculatus</name>
    <dbReference type="NCBI Taxonomy" id="210409"/>
    <lineage>
        <taxon>Eukaryota</taxon>
        <taxon>Metazoa</taxon>
        <taxon>Ecdysozoa</taxon>
        <taxon>Arthropoda</taxon>
        <taxon>Crustacea</taxon>
        <taxon>Multicrustacea</taxon>
        <taxon>Malacostraca</taxon>
        <taxon>Eumalacostraca</taxon>
        <taxon>Eucarida</taxon>
        <taxon>Decapoda</taxon>
        <taxon>Pleocyemata</taxon>
        <taxon>Brachyura</taxon>
        <taxon>Eubrachyura</taxon>
        <taxon>Portunoidea</taxon>
        <taxon>Portunidae</taxon>
        <taxon>Portuninae</taxon>
        <taxon>Portunus</taxon>
    </lineage>
</organism>
<accession>A0A5B7EHB2</accession>
<comment type="caution">
    <text evidence="1">The sequence shown here is derived from an EMBL/GenBank/DDBJ whole genome shotgun (WGS) entry which is preliminary data.</text>
</comment>
<dbReference type="AlphaFoldDB" id="A0A5B7EHB2"/>
<reference evidence="1 2" key="1">
    <citation type="submission" date="2019-05" db="EMBL/GenBank/DDBJ databases">
        <title>Another draft genome of Portunus trituberculatus and its Hox gene families provides insights of decapod evolution.</title>
        <authorList>
            <person name="Jeong J.-H."/>
            <person name="Song I."/>
            <person name="Kim S."/>
            <person name="Choi T."/>
            <person name="Kim D."/>
            <person name="Ryu S."/>
            <person name="Kim W."/>
        </authorList>
    </citation>
    <scope>NUCLEOTIDE SEQUENCE [LARGE SCALE GENOMIC DNA]</scope>
    <source>
        <tissue evidence="1">Muscle</tissue>
    </source>
</reference>
<name>A0A5B7EHB2_PORTR</name>
<protein>
    <submittedName>
        <fullName evidence="1">Uncharacterized protein</fullName>
    </submittedName>
</protein>
<evidence type="ECO:0000313" key="1">
    <source>
        <dbReference type="EMBL" id="MPC32785.1"/>
    </source>
</evidence>
<proteinExistence type="predicted"/>
<dbReference type="EMBL" id="VSRR010002695">
    <property type="protein sequence ID" value="MPC32785.1"/>
    <property type="molecule type" value="Genomic_DNA"/>
</dbReference>
<sequence length="135" mass="14754">MRRRASQYWSERSSAAPVTPRHSEAALSHFFSLHNLSEHMGGNDLVLRDMGENDLVLTAGHGRECLGAHCGTWMGVSVLVLTAGHGYECPGAHCGTWMGVSGLMLTVGSWAGMVLVDWRGSGWKGLDKRVELDWM</sequence>